<keyword evidence="3" id="KW-1185">Reference proteome</keyword>
<dbReference type="Proteomes" id="UP001238496">
    <property type="component" value="Unassembled WGS sequence"/>
</dbReference>
<feature type="region of interest" description="Disordered" evidence="1">
    <location>
        <begin position="204"/>
        <end position="224"/>
    </location>
</feature>
<dbReference type="RefSeq" id="WP_307374987.1">
    <property type="nucleotide sequence ID" value="NZ_JAUSUW010000010.1"/>
</dbReference>
<proteinExistence type="predicted"/>
<organism evidence="2 3">
    <name type="scientific">Peteryoungia aggregata LMG 23059</name>
    <dbReference type="NCBI Taxonomy" id="1368425"/>
    <lineage>
        <taxon>Bacteria</taxon>
        <taxon>Pseudomonadati</taxon>
        <taxon>Pseudomonadota</taxon>
        <taxon>Alphaproteobacteria</taxon>
        <taxon>Hyphomicrobiales</taxon>
        <taxon>Rhizobiaceae</taxon>
        <taxon>Peteryoungia</taxon>
    </lineage>
</organism>
<evidence type="ECO:0000256" key="1">
    <source>
        <dbReference type="SAM" id="MobiDB-lite"/>
    </source>
</evidence>
<name>A0ABU0GAR4_9HYPH</name>
<reference evidence="2 3" key="1">
    <citation type="submission" date="2023-07" db="EMBL/GenBank/DDBJ databases">
        <title>Genomic Encyclopedia of Type Strains, Phase IV (KMG-IV): sequencing the most valuable type-strain genomes for metagenomic binning, comparative biology and taxonomic classification.</title>
        <authorList>
            <person name="Goeker M."/>
        </authorList>
    </citation>
    <scope>NUCLEOTIDE SEQUENCE [LARGE SCALE GENOMIC DNA]</scope>
    <source>
        <strain evidence="2 3">DSM 1111</strain>
    </source>
</reference>
<protein>
    <submittedName>
        <fullName evidence="2">Uncharacterized protein</fullName>
    </submittedName>
</protein>
<feature type="compositionally biased region" description="Basic and acidic residues" evidence="1">
    <location>
        <begin position="249"/>
        <end position="270"/>
    </location>
</feature>
<gene>
    <name evidence="2" type="ORF">J2045_003492</name>
</gene>
<evidence type="ECO:0000313" key="2">
    <source>
        <dbReference type="EMBL" id="MDQ0422444.1"/>
    </source>
</evidence>
<dbReference type="EMBL" id="JAUSUW010000010">
    <property type="protein sequence ID" value="MDQ0422444.1"/>
    <property type="molecule type" value="Genomic_DNA"/>
</dbReference>
<feature type="region of interest" description="Disordered" evidence="1">
    <location>
        <begin position="249"/>
        <end position="279"/>
    </location>
</feature>
<sequence length="279" mass="30385">MEIRQVLPESYNQFAGPIEADRELWTNFDQTSAVMQEIGRLVVMAGLQDVLCLRLLHRHHLLEPGVMMLEFEARAAGGRALITAPAPREAASDVLPNMLAVTDFGLASAEYSRTSVFTSPERIAEILEQQTVLAAIRKLIMAAELQSVLAIGFRNKTFFDAGDVGAMMIEVTDEAKGQSIITWEPAGDIGKVIETLWGFEPRLAGEADEGGEDTPKPSEDIGSGTPVMSCAVRCFVGCREVEGIHKATGHEAHHLGMPENKPKPKPKPDNASDTPPLWQ</sequence>
<comment type="caution">
    <text evidence="2">The sequence shown here is derived from an EMBL/GenBank/DDBJ whole genome shotgun (WGS) entry which is preliminary data.</text>
</comment>
<accession>A0ABU0GAR4</accession>
<evidence type="ECO:0000313" key="3">
    <source>
        <dbReference type="Proteomes" id="UP001238496"/>
    </source>
</evidence>